<protein>
    <submittedName>
        <fullName evidence="2">Uncharacterized protein</fullName>
    </submittedName>
</protein>
<feature type="region of interest" description="Disordered" evidence="1">
    <location>
        <begin position="120"/>
        <end position="162"/>
    </location>
</feature>
<organism evidence="2 3">
    <name type="scientific">Roridomyces roridus</name>
    <dbReference type="NCBI Taxonomy" id="1738132"/>
    <lineage>
        <taxon>Eukaryota</taxon>
        <taxon>Fungi</taxon>
        <taxon>Dikarya</taxon>
        <taxon>Basidiomycota</taxon>
        <taxon>Agaricomycotina</taxon>
        <taxon>Agaricomycetes</taxon>
        <taxon>Agaricomycetidae</taxon>
        <taxon>Agaricales</taxon>
        <taxon>Marasmiineae</taxon>
        <taxon>Mycenaceae</taxon>
        <taxon>Roridomyces</taxon>
    </lineage>
</organism>
<dbReference type="EMBL" id="JARKIF010000012">
    <property type="protein sequence ID" value="KAJ7626105.1"/>
    <property type="molecule type" value="Genomic_DNA"/>
</dbReference>
<comment type="caution">
    <text evidence="2">The sequence shown here is derived from an EMBL/GenBank/DDBJ whole genome shotgun (WGS) entry which is preliminary data.</text>
</comment>
<dbReference type="Proteomes" id="UP001221142">
    <property type="component" value="Unassembled WGS sequence"/>
</dbReference>
<reference evidence="2" key="1">
    <citation type="submission" date="2023-03" db="EMBL/GenBank/DDBJ databases">
        <title>Massive genome expansion in bonnet fungi (Mycena s.s.) driven by repeated elements and novel gene families across ecological guilds.</title>
        <authorList>
            <consortium name="Lawrence Berkeley National Laboratory"/>
            <person name="Harder C.B."/>
            <person name="Miyauchi S."/>
            <person name="Viragh M."/>
            <person name="Kuo A."/>
            <person name="Thoen E."/>
            <person name="Andreopoulos B."/>
            <person name="Lu D."/>
            <person name="Skrede I."/>
            <person name="Drula E."/>
            <person name="Henrissat B."/>
            <person name="Morin E."/>
            <person name="Kohler A."/>
            <person name="Barry K."/>
            <person name="LaButti K."/>
            <person name="Morin E."/>
            <person name="Salamov A."/>
            <person name="Lipzen A."/>
            <person name="Mereny Z."/>
            <person name="Hegedus B."/>
            <person name="Baldrian P."/>
            <person name="Stursova M."/>
            <person name="Weitz H."/>
            <person name="Taylor A."/>
            <person name="Grigoriev I.V."/>
            <person name="Nagy L.G."/>
            <person name="Martin F."/>
            <person name="Kauserud H."/>
        </authorList>
    </citation>
    <scope>NUCLEOTIDE SEQUENCE</scope>
    <source>
        <strain evidence="2">9284</strain>
    </source>
</reference>
<gene>
    <name evidence="2" type="ORF">FB45DRAFT_869208</name>
</gene>
<accession>A0AAD7BNQ2</accession>
<proteinExistence type="predicted"/>
<keyword evidence="3" id="KW-1185">Reference proteome</keyword>
<sequence length="341" mass="37358">MWQAFNTVQAHPRAIAATSEHGLATACGRLTGSRSRSGTLDPFRSDAAANPTADLYHISAPPSHPSRPTQLACKCFSNLNDNTELKRRVANLEQRVSGAENTLNQRGGGVSRVKTRTTNVAVSHQHHDAAAARRHIPPNPTSSPTSDTRRKPLRNPSSPSLVGDTGSIAHLSAFFSRIWVEGLDYMKTSRGQRIRNLQLFYPPTFAVEREPPTVAVPVASVNKLIQLESLGNYPRPNEPHPVGIISAAQETIEIISAYTFSYRVDLSIFLRLTQGWHLLRVLFPSFLCSMTLGSSISDQPDFLGYAYVPLGSAADVHPVPLPHWLAGLSRVKGNALKQHIW</sequence>
<evidence type="ECO:0000313" key="2">
    <source>
        <dbReference type="EMBL" id="KAJ7626105.1"/>
    </source>
</evidence>
<evidence type="ECO:0000256" key="1">
    <source>
        <dbReference type="SAM" id="MobiDB-lite"/>
    </source>
</evidence>
<evidence type="ECO:0000313" key="3">
    <source>
        <dbReference type="Proteomes" id="UP001221142"/>
    </source>
</evidence>
<dbReference type="AlphaFoldDB" id="A0AAD7BNQ2"/>
<name>A0AAD7BNQ2_9AGAR</name>